<protein>
    <recommendedName>
        <fullName evidence="1">TniQ domain-containing protein</fullName>
    </recommendedName>
</protein>
<sequence length="561" mass="62135">MPPRSAPRADPSAAPRLRGPRLRPAAAGYDIAQWPLRVPPHDDELPQSWLARVAWRYGLAPTALLRVLDPRIVQFSVRDFSRLLDDLAIATRTRAPRRLGTVESQIARWSFAYERRHATGAGSSFCPACLAEPEPYWRQSWAHPLSIVCFTHGQLLVERCPGCGTRPYATLFAGQRPGPPWLCPSRREDDDRIHRTRRKWCGTDLREVESARVTGGELAAAARVEGAIDLAARRGSDRWDLMPQGWQTTHVEYLDALFELIDEQVPARTWPVVDREALLAAVCVAVSLVQSTTASEVAGLCDRHGVMNPVGNHTPLHPSRHRHVRNRLLLALRLRSLEPGLSLASRLEFRLASAMPRAPLDDEKRVDGRVRPTGRWPAHGWVPPTMWPGVLDHVGLASRPHARAALSLALSKVGSNAPLRAIAVSLGLPGWSADHVARVFVGTDLRVVSEALEDLFSRLEANPPPIDYAQRVIIGRERAPFDAAVEKALLAQDLEIDTGARDAAAVQLWAAYTGSSTAYCPWVPQPTELLIPWFVDRPDLLAQAYVALPHRPREPLAWAPP</sequence>
<accession>A0A4V1CN02</accession>
<evidence type="ECO:0000313" key="3">
    <source>
        <dbReference type="Proteomes" id="UP000296469"/>
    </source>
</evidence>
<gene>
    <name evidence="2" type="ORF">E5225_15400</name>
</gene>
<dbReference type="Pfam" id="PF06527">
    <property type="entry name" value="TniQ"/>
    <property type="match status" value="1"/>
</dbReference>
<evidence type="ECO:0000259" key="1">
    <source>
        <dbReference type="Pfam" id="PF06527"/>
    </source>
</evidence>
<dbReference type="EMBL" id="CP039291">
    <property type="protein sequence ID" value="QCB94735.1"/>
    <property type="molecule type" value="Genomic_DNA"/>
</dbReference>
<name>A0A4V1CN02_9CELL</name>
<dbReference type="OrthoDB" id="4813139at2"/>
<dbReference type="AlphaFoldDB" id="A0A4V1CN02"/>
<organism evidence="2 3">
    <name type="scientific">Cellulomonas shaoxiangyii</name>
    <dbReference type="NCBI Taxonomy" id="2566013"/>
    <lineage>
        <taxon>Bacteria</taxon>
        <taxon>Bacillati</taxon>
        <taxon>Actinomycetota</taxon>
        <taxon>Actinomycetes</taxon>
        <taxon>Micrococcales</taxon>
        <taxon>Cellulomonadaceae</taxon>
        <taxon>Cellulomonas</taxon>
    </lineage>
</organism>
<feature type="domain" description="TniQ" evidence="1">
    <location>
        <begin position="35"/>
        <end position="156"/>
    </location>
</feature>
<evidence type="ECO:0000313" key="2">
    <source>
        <dbReference type="EMBL" id="QCB94735.1"/>
    </source>
</evidence>
<dbReference type="Proteomes" id="UP000296469">
    <property type="component" value="Chromosome"/>
</dbReference>
<reference evidence="2 3" key="1">
    <citation type="submission" date="2019-04" db="EMBL/GenBank/DDBJ databases">
        <title>Isolation and identification of Cellulomonas shaoxiangyii sp. Nov. isolated from feces of the Tibetan antelopes (Pantholops hodgsonii) in the Qinghai-Tibet plateau of China.</title>
        <authorList>
            <person name="Tian Z."/>
        </authorList>
    </citation>
    <scope>NUCLEOTIDE SEQUENCE [LARGE SCALE GENOMIC DNA]</scope>
    <source>
        <strain evidence="2 3">Z28</strain>
    </source>
</reference>
<dbReference type="InterPro" id="IPR009492">
    <property type="entry name" value="TniQ"/>
</dbReference>
<dbReference type="KEGG" id="celz:E5225_15400"/>
<proteinExistence type="predicted"/>
<keyword evidence="3" id="KW-1185">Reference proteome</keyword>